<evidence type="ECO:0008006" key="3">
    <source>
        <dbReference type="Google" id="ProtNLM"/>
    </source>
</evidence>
<protein>
    <recommendedName>
        <fullName evidence="3">Calmodulin-lysine N-methyltransferase</fullName>
    </recommendedName>
</protein>
<keyword evidence="2" id="KW-1185">Reference proteome</keyword>
<name>A0A9W6ZG79_9STRA</name>
<sequence length="246" mass="27278">MVLFSWIHCFVNVKKRKGRCNEQWHLRIGPNLLSINQSWSADGKGGTSLGFGASVYDAAVLLADYVCMKVCLGGKRVAELGTGTGAVAVQAAVQEPRAREVVATDGDEDLLEGLTRGNLTANMGRVLGEVLDTVKVKQFYWGNEDHLQELGPPFDVVLIADCSAVIYESSFGALVDSIFRLCHASTDVYLSCQERVRGVEAKFFHLLGRKFRVREVPRNDLHKDLRATKELKLFHLRTRRAHTTGC</sequence>
<dbReference type="AlphaFoldDB" id="A0A9W6ZG79"/>
<organism evidence="1 2">
    <name type="scientific">Triparma retinervis</name>
    <dbReference type="NCBI Taxonomy" id="2557542"/>
    <lineage>
        <taxon>Eukaryota</taxon>
        <taxon>Sar</taxon>
        <taxon>Stramenopiles</taxon>
        <taxon>Ochrophyta</taxon>
        <taxon>Bolidophyceae</taxon>
        <taxon>Parmales</taxon>
        <taxon>Triparmaceae</taxon>
        <taxon>Triparma</taxon>
    </lineage>
</organism>
<gene>
    <name evidence="1" type="ORF">TrRE_jg5710</name>
</gene>
<dbReference type="GO" id="GO:0005829">
    <property type="term" value="C:cytosol"/>
    <property type="evidence" value="ECO:0007669"/>
    <property type="project" value="TreeGrafter"/>
</dbReference>
<dbReference type="EMBL" id="BRXZ01003299">
    <property type="protein sequence ID" value="GMH51996.1"/>
    <property type="molecule type" value="Genomic_DNA"/>
</dbReference>
<accession>A0A9W6ZG79</accession>
<dbReference type="OrthoDB" id="413520at2759"/>
<dbReference type="PANTHER" id="PTHR14614:SF109">
    <property type="entry name" value="RIBOSOMAL LYSINE N-METHYLTRANSFERASE 5"/>
    <property type="match status" value="1"/>
</dbReference>
<dbReference type="GO" id="GO:0032991">
    <property type="term" value="C:protein-containing complex"/>
    <property type="evidence" value="ECO:0007669"/>
    <property type="project" value="TreeGrafter"/>
</dbReference>
<dbReference type="InterPro" id="IPR019410">
    <property type="entry name" value="Methyltransf_16"/>
</dbReference>
<dbReference type="InterPro" id="IPR029063">
    <property type="entry name" value="SAM-dependent_MTases_sf"/>
</dbReference>
<dbReference type="Gene3D" id="3.40.50.150">
    <property type="entry name" value="Vaccinia Virus protein VP39"/>
    <property type="match status" value="1"/>
</dbReference>
<dbReference type="SUPFAM" id="SSF53335">
    <property type="entry name" value="S-adenosyl-L-methionine-dependent methyltransferases"/>
    <property type="match status" value="1"/>
</dbReference>
<dbReference type="Proteomes" id="UP001165082">
    <property type="component" value="Unassembled WGS sequence"/>
</dbReference>
<dbReference type="Pfam" id="PF10294">
    <property type="entry name" value="Methyltransf_16"/>
    <property type="match status" value="1"/>
</dbReference>
<dbReference type="CDD" id="cd02440">
    <property type="entry name" value="AdoMet_MTases"/>
    <property type="match status" value="1"/>
</dbReference>
<evidence type="ECO:0000313" key="2">
    <source>
        <dbReference type="Proteomes" id="UP001165082"/>
    </source>
</evidence>
<proteinExistence type="predicted"/>
<evidence type="ECO:0000313" key="1">
    <source>
        <dbReference type="EMBL" id="GMH51996.1"/>
    </source>
</evidence>
<reference evidence="1" key="1">
    <citation type="submission" date="2022-07" db="EMBL/GenBank/DDBJ databases">
        <title>Genome analysis of Parmales, a sister group of diatoms, reveals the evolutionary specialization of diatoms from phago-mixotrophs to photoautotrophs.</title>
        <authorList>
            <person name="Ban H."/>
            <person name="Sato S."/>
            <person name="Yoshikawa S."/>
            <person name="Kazumasa Y."/>
            <person name="Nakamura Y."/>
            <person name="Ichinomiya M."/>
            <person name="Saitoh K."/>
            <person name="Sato N."/>
            <person name="Blanc-Mathieu R."/>
            <person name="Endo H."/>
            <person name="Kuwata A."/>
            <person name="Ogata H."/>
        </authorList>
    </citation>
    <scope>NUCLEOTIDE SEQUENCE</scope>
</reference>
<dbReference type="PANTHER" id="PTHR14614">
    <property type="entry name" value="HEPATOCELLULAR CARCINOMA-ASSOCIATED ANTIGEN"/>
    <property type="match status" value="1"/>
</dbReference>
<comment type="caution">
    <text evidence="1">The sequence shown here is derived from an EMBL/GenBank/DDBJ whole genome shotgun (WGS) entry which is preliminary data.</text>
</comment>